<evidence type="ECO:0000313" key="3">
    <source>
        <dbReference type="Proteomes" id="UP000429607"/>
    </source>
</evidence>
<dbReference type="AlphaFoldDB" id="A0A6A3H9D2"/>
<evidence type="ECO:0000256" key="1">
    <source>
        <dbReference type="SAM" id="MobiDB-lite"/>
    </source>
</evidence>
<comment type="caution">
    <text evidence="2">The sequence shown here is derived from an EMBL/GenBank/DDBJ whole genome shotgun (WGS) entry which is preliminary data.</text>
</comment>
<feature type="region of interest" description="Disordered" evidence="1">
    <location>
        <begin position="25"/>
        <end position="77"/>
    </location>
</feature>
<protein>
    <recommendedName>
        <fullName evidence="4">MULE transposase domain-containing protein</fullName>
    </recommendedName>
</protein>
<reference evidence="2 3" key="1">
    <citation type="submission" date="2018-09" db="EMBL/GenBank/DDBJ databases">
        <title>Genomic investigation of the strawberry pathogen Phytophthora fragariae indicates pathogenicity is determined by transcriptional variation in three key races.</title>
        <authorList>
            <person name="Adams T.M."/>
            <person name="Armitage A.D."/>
            <person name="Sobczyk M.K."/>
            <person name="Bates H.J."/>
            <person name="Dunwell J.M."/>
            <person name="Nellist C.F."/>
            <person name="Harrison R.J."/>
        </authorList>
    </citation>
    <scope>NUCLEOTIDE SEQUENCE [LARGE SCALE GENOMIC DNA]</scope>
    <source>
        <strain evidence="2 3">SCRP249</strain>
    </source>
</reference>
<evidence type="ECO:0008006" key="4">
    <source>
        <dbReference type="Google" id="ProtNLM"/>
    </source>
</evidence>
<name>A0A6A3H9D2_9STRA</name>
<sequence length="641" mass="72026">MEADADVSGNDSDATVVLEYVEDSNVETNATISNEPSSSDENVTSTAVEAGSGRDSEISLDFGSDSGEVSQPSDFVPTSKPTYTSIGFFDSLSQAEQALRGFNSFVYTYQTRYLSPFVLGKVYQCRSHVGCGHRLKLSTHRGDGTTFRYQLLERGRHCGAKIQLPERGISLVLKPEIDALLKLGMAAGRVRNMLMFKYMREPQMLAHVPAVKKMENRKAYLKKKAAGDWEINKFVTLQNWAARKMCQDAETFRTTDESNMADMNAMIILDEFEHTSTDGGKEIESMGIIVTTRALFSNARQAVQDQGPDLVMSTDGTYRLHFGGWTLVDCGGISVETSSSGFVQRFRPWLYMFVRTECTYAYQRMFAALVKYASLFYGVDVSVRSASIDHSDAIASALAIVWPAVEVLTCWEHLLRQARKQTKLTNRKDFVKEFVQPHLRLLHASRSLRQFRALAKRIVAAWNAEGEQEIAKWLQTVYLTPRWERWSVGSSSVPGFLPTQQPIESHHRVIKVIVTDYKKAPTISILNSVLPRVLLYDATNLSAGPQAHYAEGPLPVDAVVKAKTFLIETQNHRIVNARASGRPARIFLTARRLWCNRGILPGLSCLLKEPKGFKSLCVAALEPQNRYKIFNSRFYHFIRSF</sequence>
<gene>
    <name evidence="2" type="ORF">PR001_g28630</name>
</gene>
<organism evidence="2 3">
    <name type="scientific">Phytophthora rubi</name>
    <dbReference type="NCBI Taxonomy" id="129364"/>
    <lineage>
        <taxon>Eukaryota</taxon>
        <taxon>Sar</taxon>
        <taxon>Stramenopiles</taxon>
        <taxon>Oomycota</taxon>
        <taxon>Peronosporomycetes</taxon>
        <taxon>Peronosporales</taxon>
        <taxon>Peronosporaceae</taxon>
        <taxon>Phytophthora</taxon>
    </lineage>
</organism>
<dbReference type="EMBL" id="QXFV01005239">
    <property type="protein sequence ID" value="KAE8965747.1"/>
    <property type="molecule type" value="Genomic_DNA"/>
</dbReference>
<feature type="compositionally biased region" description="Polar residues" evidence="1">
    <location>
        <begin position="26"/>
        <end position="47"/>
    </location>
</feature>
<evidence type="ECO:0000313" key="2">
    <source>
        <dbReference type="EMBL" id="KAE8965747.1"/>
    </source>
</evidence>
<proteinExistence type="predicted"/>
<dbReference type="Proteomes" id="UP000429607">
    <property type="component" value="Unassembled WGS sequence"/>
</dbReference>
<accession>A0A6A3H9D2</accession>